<dbReference type="InterPro" id="IPR018773">
    <property type="entry name" value="MeTrfase_reg_dom_prd"/>
</dbReference>
<feature type="domain" description="Methyltransferase regulatory" evidence="1">
    <location>
        <begin position="217"/>
        <end position="299"/>
    </location>
</feature>
<dbReference type="CDD" id="cd02440">
    <property type="entry name" value="AdoMet_MTases"/>
    <property type="match status" value="1"/>
</dbReference>
<sequence>MSTWSHGYVSDIGYTYGYYPELNPLRALVPMLQEGFAVPTIKNACELGFGQGVSLNAHAAAGTARWYGTDFNPSHAAFARDVAQQCGSQVLIADDDFATFCSRDDLPEFEFIGLHGIWSWISDENRRVIVDFVRRKLAVGGILYISYNTLPGWSAHAPIRHLLAMHDNHIASAANSRAQNVKTALDFGSRVLEHSPGLKNNTPHILNRLNEIAKHDTSYLIHEYMNYHWHPMYYADLEQWLEPAKVGFACSASYLDDFNMCLFNPEQQKLMDEVAGTPLAQTVKDFILNKQFRRDLWVKGARKLNHTQLAQQRGKQRFVLTTPRDKVEMGINNYISINLMPEVFDPLLDILKDHQVHRVSDLCAALQGTLNETQVFSSLALLHAKNDVALVQDEAAVESARARCRAFNRYVMESARYNGEIYYLTSPLSGGALHLGRIELLFAAAYQQGLQQPAQWAESVWRILQSYGQAMVKDGETLQGEEANLAELNRLAEEFAANRLTTLQALQMIEQ</sequence>
<dbReference type="Pfam" id="PF10119">
    <property type="entry name" value="MethyTransf_Reg"/>
    <property type="match status" value="1"/>
</dbReference>
<gene>
    <name evidence="2" type="ORF">EII21_11055</name>
</gene>
<name>A0A3P2A1F7_9NEIS</name>
<evidence type="ECO:0000313" key="3">
    <source>
        <dbReference type="Proteomes" id="UP000269923"/>
    </source>
</evidence>
<organism evidence="2 3">
    <name type="scientific">Conchiformibius steedae</name>
    <dbReference type="NCBI Taxonomy" id="153493"/>
    <lineage>
        <taxon>Bacteria</taxon>
        <taxon>Pseudomonadati</taxon>
        <taxon>Pseudomonadota</taxon>
        <taxon>Betaproteobacteria</taxon>
        <taxon>Neisseriales</taxon>
        <taxon>Neisseriaceae</taxon>
        <taxon>Conchiformibius</taxon>
    </lineage>
</organism>
<evidence type="ECO:0000259" key="1">
    <source>
        <dbReference type="Pfam" id="PF10119"/>
    </source>
</evidence>
<dbReference type="Gene3D" id="3.40.50.150">
    <property type="entry name" value="Vaccinia Virus protein VP39"/>
    <property type="match status" value="1"/>
</dbReference>
<dbReference type="OrthoDB" id="323463at2"/>
<dbReference type="AlphaFoldDB" id="A0A3P2A1F7"/>
<dbReference type="STRING" id="1121352.GCA_000620925_01953"/>
<keyword evidence="2" id="KW-0808">Transferase</keyword>
<comment type="caution">
    <text evidence="2">The sequence shown here is derived from an EMBL/GenBank/DDBJ whole genome shotgun (WGS) entry which is preliminary data.</text>
</comment>
<dbReference type="SUPFAM" id="SSF53335">
    <property type="entry name" value="S-adenosyl-L-methionine-dependent methyltransferases"/>
    <property type="match status" value="1"/>
</dbReference>
<dbReference type="GO" id="GO:0032259">
    <property type="term" value="P:methylation"/>
    <property type="evidence" value="ECO:0007669"/>
    <property type="project" value="UniProtKB-KW"/>
</dbReference>
<dbReference type="EMBL" id="RQYC01000036">
    <property type="protein sequence ID" value="RRD88716.1"/>
    <property type="molecule type" value="Genomic_DNA"/>
</dbReference>
<dbReference type="InterPro" id="IPR029063">
    <property type="entry name" value="SAM-dependent_MTases_sf"/>
</dbReference>
<evidence type="ECO:0000313" key="2">
    <source>
        <dbReference type="EMBL" id="RRD88716.1"/>
    </source>
</evidence>
<dbReference type="Proteomes" id="UP000269923">
    <property type="component" value="Unassembled WGS sequence"/>
</dbReference>
<keyword evidence="2" id="KW-0489">Methyltransferase</keyword>
<protein>
    <submittedName>
        <fullName evidence="2">Methyltransferase</fullName>
    </submittedName>
</protein>
<keyword evidence="3" id="KW-1185">Reference proteome</keyword>
<dbReference type="GO" id="GO:0008168">
    <property type="term" value="F:methyltransferase activity"/>
    <property type="evidence" value="ECO:0007669"/>
    <property type="project" value="UniProtKB-KW"/>
</dbReference>
<accession>A0A3P2A1F7</accession>
<proteinExistence type="predicted"/>
<reference evidence="2 3" key="1">
    <citation type="submission" date="2018-11" db="EMBL/GenBank/DDBJ databases">
        <title>Genomes From Bacteria Associated with the Canine Oral Cavity: a Test Case for Automated Genome-Based Taxonomic Assignment.</title>
        <authorList>
            <person name="Coil D.A."/>
            <person name="Jospin G."/>
            <person name="Darling A.E."/>
            <person name="Wallis C."/>
            <person name="Davis I.J."/>
            <person name="Harris S."/>
            <person name="Eisen J.A."/>
            <person name="Holcombe L.J."/>
            <person name="O'Flynn C."/>
        </authorList>
    </citation>
    <scope>NUCLEOTIDE SEQUENCE [LARGE SCALE GENOMIC DNA]</scope>
    <source>
        <strain evidence="2 3">COT-280</strain>
    </source>
</reference>
<dbReference type="RefSeq" id="WP_124796424.1">
    <property type="nucleotide sequence ID" value="NZ_RQYC01000036.1"/>
</dbReference>